<dbReference type="InterPro" id="IPR026705">
    <property type="entry name" value="Hid-1/Ecm30"/>
</dbReference>
<gene>
    <name evidence="2" type="ORF">LTR36_008329</name>
</gene>
<evidence type="ECO:0000313" key="2">
    <source>
        <dbReference type="EMBL" id="KAK4541104.1"/>
    </source>
</evidence>
<feature type="region of interest" description="Disordered" evidence="1">
    <location>
        <begin position="605"/>
        <end position="742"/>
    </location>
</feature>
<feature type="region of interest" description="Disordered" evidence="1">
    <location>
        <begin position="157"/>
        <end position="178"/>
    </location>
</feature>
<dbReference type="GO" id="GO:0000138">
    <property type="term" value="C:Golgi trans cisterna"/>
    <property type="evidence" value="ECO:0007669"/>
    <property type="project" value="TreeGrafter"/>
</dbReference>
<feature type="compositionally biased region" description="Low complexity" evidence="1">
    <location>
        <begin position="710"/>
        <end position="742"/>
    </location>
</feature>
<dbReference type="EMBL" id="JAVFHQ010000057">
    <property type="protein sequence ID" value="KAK4541104.1"/>
    <property type="molecule type" value="Genomic_DNA"/>
</dbReference>
<dbReference type="GO" id="GO:0016020">
    <property type="term" value="C:membrane"/>
    <property type="evidence" value="ECO:0007669"/>
    <property type="project" value="TreeGrafter"/>
</dbReference>
<dbReference type="GO" id="GO:0005797">
    <property type="term" value="C:Golgi medial cisterna"/>
    <property type="evidence" value="ECO:0007669"/>
    <property type="project" value="TreeGrafter"/>
</dbReference>
<comment type="caution">
    <text evidence="2">The sequence shown here is derived from an EMBL/GenBank/DDBJ whole genome shotgun (WGS) entry which is preliminary data.</text>
</comment>
<evidence type="ECO:0000313" key="3">
    <source>
        <dbReference type="Proteomes" id="UP001324427"/>
    </source>
</evidence>
<reference evidence="2 3" key="1">
    <citation type="submission" date="2021-11" db="EMBL/GenBank/DDBJ databases">
        <title>Black yeast isolated from Biological Soil Crust.</title>
        <authorList>
            <person name="Kurbessoian T."/>
        </authorList>
    </citation>
    <scope>NUCLEOTIDE SEQUENCE [LARGE SCALE GENOMIC DNA]</scope>
    <source>
        <strain evidence="2 3">CCFEE 5522</strain>
    </source>
</reference>
<evidence type="ECO:0000256" key="1">
    <source>
        <dbReference type="SAM" id="MobiDB-lite"/>
    </source>
</evidence>
<keyword evidence="3" id="KW-1185">Reference proteome</keyword>
<feature type="compositionally biased region" description="Basic and acidic residues" evidence="1">
    <location>
        <begin position="605"/>
        <end position="615"/>
    </location>
</feature>
<dbReference type="PANTHER" id="PTHR21575:SF12">
    <property type="entry name" value="PROTEIN HID1"/>
    <property type="match status" value="1"/>
</dbReference>
<feature type="compositionally biased region" description="Polar residues" evidence="1">
    <location>
        <begin position="668"/>
        <end position="682"/>
    </location>
</feature>
<dbReference type="Pfam" id="PF12722">
    <property type="entry name" value="Hid1"/>
    <property type="match status" value="1"/>
</dbReference>
<accession>A0AAV9J8K5</accession>
<name>A0AAV9J8K5_9PEZI</name>
<feature type="compositionally biased region" description="Acidic residues" evidence="1">
    <location>
        <begin position="657"/>
        <end position="666"/>
    </location>
</feature>
<dbReference type="Proteomes" id="UP001324427">
    <property type="component" value="Unassembled WGS sequence"/>
</dbReference>
<sequence>MGASESKLTFKEDVFRLAREDNIPADSQWWAQFYELPETADDVFALWSPTDVRNLTLNTAERPPPGTQLPPKKNLETLIYTCIARLHALQTRCCYSDPHQPIAHEVLNCIRILTRLLPYIYEADHLEEWERNFFWRERRPAQVWDKRHNRPGGYFDGLNPAKKYRDSEQGNGEEEEDIGERAIGAPLGEQLIDLLVRYMFFPNFTLPKKQDADGLPDLKVQYHIWNSGIGCRQSVGMTKENEKHAVEVIRLLLSLCSRQLYIPPHVVAETDTRPLTYLTTKPDRQVALSMICSLMNTVLKYNPATWRVPIDFTIEGDPKTKLVNLSLQLLLVLALYPDPTGEANQYRKSMSRLHRVEDFQFIQQGLTTVLTQPVSGMSSYLPGSQRNVPWAPEMLILFWELLQVNKRFRSFIIETDRAHDFVVLVLYYAMSAKDEPAKQGMVRMCVLILQTMSVEPTFGERLNKVFVGQESLPRELRIVNFHGSYADFLITSIHTLMTTTSGRLESIYPALLAVVNNIAPYVRDLQRATSSKLLDLFAQISSPKFLLEKDSNHHMLQLLLQAMNAILEHQFDANRRFVEVVVRSRKRFKALRDFTVEGATAELDRQAQERKDRGVGDVAASGVRSPRNGSIDSLRSPVSARSPQLGNVPEHGAFAIGDDDEDEPGDEMTSSATFSAPLSASASLVDDAVPMQSRSMSEKARGKQPVGQGSFSRSTSRNTSTASLPALITTPSSTTNTITASSNQQFRPTTEWIETWLPFLPLHTILSLLDHAARADSGAAAVPTTTAEHAGWKPGEEVAPPTSQAFQWTSLSLGWYLSLLWGFVYASDVATNKGMNGVWTGTSIKLFTILASQGGNVSLRSPKGAVDAVGSSIVQRLGSLSFNSPAKDV</sequence>
<protein>
    <submittedName>
        <fullName evidence="2">Uncharacterized protein</fullName>
    </submittedName>
</protein>
<proteinExistence type="predicted"/>
<dbReference type="PANTHER" id="PTHR21575">
    <property type="entry name" value="PROTEIN HID1"/>
    <property type="match status" value="1"/>
</dbReference>
<dbReference type="AlphaFoldDB" id="A0AAV9J8K5"/>
<organism evidence="2 3">
    <name type="scientific">Oleoguttula mirabilis</name>
    <dbReference type="NCBI Taxonomy" id="1507867"/>
    <lineage>
        <taxon>Eukaryota</taxon>
        <taxon>Fungi</taxon>
        <taxon>Dikarya</taxon>
        <taxon>Ascomycota</taxon>
        <taxon>Pezizomycotina</taxon>
        <taxon>Dothideomycetes</taxon>
        <taxon>Dothideomycetidae</taxon>
        <taxon>Mycosphaerellales</taxon>
        <taxon>Teratosphaeriaceae</taxon>
        <taxon>Oleoguttula</taxon>
    </lineage>
</organism>